<dbReference type="PIRSF" id="PIRSF001227">
    <property type="entry name" value="Pen_acylase"/>
    <property type="match status" value="1"/>
</dbReference>
<feature type="active site" description="Nucleophile" evidence="5">
    <location>
        <position position="254"/>
    </location>
</feature>
<dbReference type="InterPro" id="IPR043147">
    <property type="entry name" value="Penicillin_amidase_A-knob"/>
</dbReference>
<dbReference type="InterPro" id="IPR043146">
    <property type="entry name" value="Penicillin_amidase_N_B-knob"/>
</dbReference>
<protein>
    <submittedName>
        <fullName evidence="7">Penicillin amidase</fullName>
    </submittedName>
</protein>
<dbReference type="RefSeq" id="WP_092795495.1">
    <property type="nucleotide sequence ID" value="NZ_FNXF01000014.1"/>
</dbReference>
<dbReference type="OrthoDB" id="9760084at2"/>
<comment type="subunit">
    <text evidence="4">Heterodimer of an alpha subunit and a beta subunit processed from the same precursor.</text>
</comment>
<feature type="binding site" evidence="6">
    <location>
        <position position="333"/>
    </location>
    <ligand>
        <name>Ca(2+)</name>
        <dbReference type="ChEBI" id="CHEBI:29108"/>
    </ligand>
</feature>
<evidence type="ECO:0000313" key="8">
    <source>
        <dbReference type="Proteomes" id="UP000199371"/>
    </source>
</evidence>
<dbReference type="AlphaFoldDB" id="A0A1H6MUW7"/>
<comment type="cofactor">
    <cofactor evidence="6">
        <name>Ca(2+)</name>
        <dbReference type="ChEBI" id="CHEBI:29108"/>
    </cofactor>
    <text evidence="6">Binds 1 Ca(2+) ion per dimer.</text>
</comment>
<gene>
    <name evidence="7" type="ORF">SAMN05660691_03191</name>
</gene>
<dbReference type="SUPFAM" id="SSF56235">
    <property type="entry name" value="N-terminal nucleophile aminohydrolases (Ntn hydrolases)"/>
    <property type="match status" value="1"/>
</dbReference>
<proteinExistence type="inferred from homology"/>
<organism evidence="7 8">
    <name type="scientific">Rheinheimera pacifica</name>
    <dbReference type="NCBI Taxonomy" id="173990"/>
    <lineage>
        <taxon>Bacteria</taxon>
        <taxon>Pseudomonadati</taxon>
        <taxon>Pseudomonadota</taxon>
        <taxon>Gammaproteobacteria</taxon>
        <taxon>Chromatiales</taxon>
        <taxon>Chromatiaceae</taxon>
        <taxon>Rheinheimera</taxon>
    </lineage>
</organism>
<dbReference type="Proteomes" id="UP000199371">
    <property type="component" value="Unassembled WGS sequence"/>
</dbReference>
<name>A0A1H6MUW7_9GAMM</name>
<keyword evidence="6" id="KW-0106">Calcium</keyword>
<keyword evidence="8" id="KW-1185">Reference proteome</keyword>
<evidence type="ECO:0000256" key="2">
    <source>
        <dbReference type="ARBA" id="ARBA00022801"/>
    </source>
</evidence>
<evidence type="ECO:0000313" key="7">
    <source>
        <dbReference type="EMBL" id="SEI05939.1"/>
    </source>
</evidence>
<reference evidence="8" key="1">
    <citation type="submission" date="2016-10" db="EMBL/GenBank/DDBJ databases">
        <authorList>
            <person name="Varghese N."/>
            <person name="Submissions S."/>
        </authorList>
    </citation>
    <scope>NUCLEOTIDE SEQUENCE [LARGE SCALE GENOMIC DNA]</scope>
    <source>
        <strain evidence="8">DSM 17616</strain>
    </source>
</reference>
<feature type="binding site" evidence="6">
    <location>
        <position position="330"/>
    </location>
    <ligand>
        <name>Ca(2+)</name>
        <dbReference type="ChEBI" id="CHEBI:29108"/>
    </ligand>
</feature>
<dbReference type="InterPro" id="IPR023343">
    <property type="entry name" value="Penicillin_amidase_dom1"/>
</dbReference>
<sequence length="783" mass="87158">MNWWKWILTILTLLLALAAAAIYTVLHLSLPNYDGTQSSSISNTARLERDALGYLSIHAANRSDAAFALGFAHAQERFFQMDLLRRNAAGELAELFGKRALKADLALRQHRFRSRATQALAALPVEDKQLLSNYSRGVNEGLAALSMPPFEYTVLQQTPTPWQETDSFLVIYSMYLDLQGKLGRDDYAMTILKQTVPDEWYRFLQQHSDIWQAAIDNSQIEAVPLPTSTYPKLLTNSQTACNLCTVKDATDIGSNNFAVAGSLTSHGSAILADDMHLSIRVPGTWYKAQLNWRDGTQLRTVTGLTLPGTPAIVVGSNGNIAWGFTNSTADWHDLVALQLSDDGKRYLTPDGWQALEYVYDTIKVANGPDQPLQLAQTQWGPLVRFGDSPAYALRWVAYDIEAVNFNLLQLETSATAQDALQLAPQVGIPTQNLLVADNKGNIGWSLMGRIPKRNLPDLDTAQDWSNADFGWFGYIAAEAQPQLLNPASHRLWTANSRMIGAADYQLIGNGGYDLGARGWQIQQGLNQLHSADEQALHKIQLDNRALMLERWQQLLLEVLDNDTVQQHQLQSYRQHVLTSSQSASVDAVGYSLVRAFRLKLLELQFAPLSAYLEQHGARSQDLKYSLETPLWAMLQQRRTDTLPASFSSWDELLLTAVLQSKQQLLQDNGSINQSNWGYINQARINHPLSGAIPLLGGWLNMPATELNGDSHMPRVQRPGFGQSQRMVVAPGQEHKGILTIPAGQSGHPLSPFYRGDHQYWLNEVALPFLPGEKKYQLLLTPQG</sequence>
<dbReference type="InterPro" id="IPR014395">
    <property type="entry name" value="Pen/GL7ACA/AHL_acylase"/>
</dbReference>
<keyword evidence="3" id="KW-0865">Zymogen</keyword>
<accession>A0A1H6MUW7</accession>
<dbReference type="Gene3D" id="1.10.1400.10">
    <property type="match status" value="1"/>
</dbReference>
<dbReference type="STRING" id="173990.SAMN05660691_03191"/>
<dbReference type="InterPro" id="IPR002692">
    <property type="entry name" value="S45"/>
</dbReference>
<dbReference type="Gene3D" id="2.30.120.10">
    <property type="match status" value="1"/>
</dbReference>
<dbReference type="GO" id="GO:0046872">
    <property type="term" value="F:metal ion binding"/>
    <property type="evidence" value="ECO:0007669"/>
    <property type="project" value="UniProtKB-KW"/>
</dbReference>
<dbReference type="CDD" id="cd03747">
    <property type="entry name" value="Ntn_PGA_like"/>
    <property type="match status" value="1"/>
</dbReference>
<dbReference type="GO" id="GO:0016811">
    <property type="term" value="F:hydrolase activity, acting on carbon-nitrogen (but not peptide) bonds, in linear amides"/>
    <property type="evidence" value="ECO:0007669"/>
    <property type="project" value="InterPro"/>
</dbReference>
<dbReference type="Gene3D" id="3.60.20.10">
    <property type="entry name" value="Glutamine Phosphoribosylpyrophosphate, subunit 1, domain 1"/>
    <property type="match status" value="1"/>
</dbReference>
<comment type="similarity">
    <text evidence="1">Belongs to the peptidase S45 family.</text>
</comment>
<dbReference type="InterPro" id="IPR029055">
    <property type="entry name" value="Ntn_hydrolases_N"/>
</dbReference>
<dbReference type="GO" id="GO:0017000">
    <property type="term" value="P:antibiotic biosynthetic process"/>
    <property type="evidence" value="ECO:0007669"/>
    <property type="project" value="InterPro"/>
</dbReference>
<evidence type="ECO:0000256" key="1">
    <source>
        <dbReference type="ARBA" id="ARBA00006586"/>
    </source>
</evidence>
<dbReference type="PANTHER" id="PTHR34218">
    <property type="entry name" value="PEPTIDASE S45 PENICILLIN AMIDASE"/>
    <property type="match status" value="1"/>
</dbReference>
<dbReference type="Gene3D" id="1.10.439.10">
    <property type="entry name" value="Penicillin Amidohydrolase, domain 1"/>
    <property type="match status" value="1"/>
</dbReference>
<evidence type="ECO:0000256" key="6">
    <source>
        <dbReference type="PIRSR" id="PIRSR001227-2"/>
    </source>
</evidence>
<dbReference type="Pfam" id="PF01804">
    <property type="entry name" value="Penicil_amidase"/>
    <property type="match status" value="1"/>
</dbReference>
<evidence type="ECO:0000256" key="3">
    <source>
        <dbReference type="ARBA" id="ARBA00023145"/>
    </source>
</evidence>
<keyword evidence="2" id="KW-0378">Hydrolase</keyword>
<evidence type="ECO:0000256" key="5">
    <source>
        <dbReference type="PIRSR" id="PIRSR001227-1"/>
    </source>
</evidence>
<dbReference type="PANTHER" id="PTHR34218:SF4">
    <property type="entry name" value="ACYL-HOMOSERINE LACTONE ACYLASE QUIP"/>
    <property type="match status" value="1"/>
</dbReference>
<keyword evidence="6" id="KW-0479">Metal-binding</keyword>
<dbReference type="EMBL" id="FNXF01000014">
    <property type="protein sequence ID" value="SEI05939.1"/>
    <property type="molecule type" value="Genomic_DNA"/>
</dbReference>
<evidence type="ECO:0000256" key="4">
    <source>
        <dbReference type="ARBA" id="ARBA00038735"/>
    </source>
</evidence>